<dbReference type="EMBL" id="BLLK01000046">
    <property type="protein sequence ID" value="GFH52971.1"/>
    <property type="molecule type" value="Genomic_DNA"/>
</dbReference>
<reference evidence="2 3" key="1">
    <citation type="journal article" date="2021" name="Sci. Rep.">
        <title>The genome of the diatom Chaetoceros tenuissimus carries an ancient integrated fragment of an extant virus.</title>
        <authorList>
            <person name="Hongo Y."/>
            <person name="Kimura K."/>
            <person name="Takaki Y."/>
            <person name="Yoshida Y."/>
            <person name="Baba S."/>
            <person name="Kobayashi G."/>
            <person name="Nagasaki K."/>
            <person name="Hano T."/>
            <person name="Tomaru Y."/>
        </authorList>
    </citation>
    <scope>NUCLEOTIDE SEQUENCE [LARGE SCALE GENOMIC DNA]</scope>
    <source>
        <strain evidence="2 3">NIES-3715</strain>
    </source>
</reference>
<name>A0AAD3CXJ8_9STRA</name>
<dbReference type="AlphaFoldDB" id="A0AAD3CXJ8"/>
<gene>
    <name evidence="2" type="ORF">CTEN210_09447</name>
</gene>
<keyword evidence="3" id="KW-1185">Reference proteome</keyword>
<proteinExistence type="predicted"/>
<keyword evidence="1" id="KW-0732">Signal</keyword>
<feature type="signal peptide" evidence="1">
    <location>
        <begin position="1"/>
        <end position="21"/>
    </location>
</feature>
<sequence length="372" mass="41447">MMYKGVHFSLIGLGLVHGLSSSKLSKKPAFCDRRTSIQNILLGTFVSIPSVSNAATDEGLSSITDSSIGKSFRKSIIQGARVADNLDEKWERFSDGLRDKNKCDENTGRRLFDNGIRKDGTRIGNPVLGSLCNPEPVLPLNEYEAMNLLRLAGKSTSIDATELQKVIDENKSLVRSSFDRSIESAVDEDERNRKRYNFEVYSTMRSISTLLNNSGQVRDFQLNWGSSLLSLLAPTATKKDYRSPFPEMKDEFEDYDYDKDLLLEALGALTVAFDKLKAMGLIGYFELSIPYDDYGSVVTIAIDDYSPIGAEILLSEQNYNIGGIAQAMVRAALERARVAYSLETFYLDPTTTKQSIFNPTQLLISISSLRKK</sequence>
<organism evidence="2 3">
    <name type="scientific">Chaetoceros tenuissimus</name>
    <dbReference type="NCBI Taxonomy" id="426638"/>
    <lineage>
        <taxon>Eukaryota</taxon>
        <taxon>Sar</taxon>
        <taxon>Stramenopiles</taxon>
        <taxon>Ochrophyta</taxon>
        <taxon>Bacillariophyta</taxon>
        <taxon>Coscinodiscophyceae</taxon>
        <taxon>Chaetocerotophycidae</taxon>
        <taxon>Chaetocerotales</taxon>
        <taxon>Chaetocerotaceae</taxon>
        <taxon>Chaetoceros</taxon>
    </lineage>
</organism>
<feature type="chain" id="PRO_5042029819" evidence="1">
    <location>
        <begin position="22"/>
        <end position="372"/>
    </location>
</feature>
<protein>
    <submittedName>
        <fullName evidence="2">Uncharacterized protein</fullName>
    </submittedName>
</protein>
<evidence type="ECO:0000313" key="2">
    <source>
        <dbReference type="EMBL" id="GFH52971.1"/>
    </source>
</evidence>
<dbReference type="Proteomes" id="UP001054902">
    <property type="component" value="Unassembled WGS sequence"/>
</dbReference>
<accession>A0AAD3CXJ8</accession>
<comment type="caution">
    <text evidence="2">The sequence shown here is derived from an EMBL/GenBank/DDBJ whole genome shotgun (WGS) entry which is preliminary data.</text>
</comment>
<evidence type="ECO:0000256" key="1">
    <source>
        <dbReference type="SAM" id="SignalP"/>
    </source>
</evidence>
<evidence type="ECO:0000313" key="3">
    <source>
        <dbReference type="Proteomes" id="UP001054902"/>
    </source>
</evidence>